<dbReference type="Proteomes" id="UP000291000">
    <property type="component" value="Chromosome 23"/>
</dbReference>
<dbReference type="Bgee" id="ENSCHIG00000023000">
    <property type="expression patterns" value="Expressed in fallopian tube and 16 other cell types or tissues"/>
</dbReference>
<keyword evidence="1" id="KW-0677">Repeat</keyword>
<gene>
    <name evidence="6" type="primary">ANKRD66</name>
</gene>
<dbReference type="InterPro" id="IPR036770">
    <property type="entry name" value="Ankyrin_rpt-contain_sf"/>
</dbReference>
<dbReference type="STRING" id="9925.ENSCHIP00000026792"/>
<reference evidence="6 7" key="1">
    <citation type="submission" date="2016-04" db="EMBL/GenBank/DDBJ databases">
        <title>Polished mammalian reference genomes with single-molecule sequencing and chromosome conformation capture applied to the Capra hircus genome.</title>
        <authorList>
            <person name="Bickhart D.M."/>
            <person name="Koren S."/>
            <person name="Rosen B."/>
            <person name="Hastie A."/>
            <person name="Liachko I."/>
            <person name="Sullivan S.T."/>
            <person name="Burton J."/>
            <person name="Sayre B.L."/>
            <person name="Huson H.J."/>
            <person name="Lee J."/>
            <person name="Lam E."/>
            <person name="Kelley C.M."/>
            <person name="Hutchison J.L."/>
            <person name="Zhou Y."/>
            <person name="Sun J."/>
            <person name="Crisa A."/>
            <person name="Schwartz J.C."/>
            <person name="Hammond J.A."/>
            <person name="Schroeder S.G."/>
            <person name="Liu G.E."/>
            <person name="Dunham M."/>
            <person name="Shendure J."/>
            <person name="Sonstegard T.S."/>
            <person name="Phillippy A.M."/>
            <person name="Van Tassell C.P."/>
            <person name="Smith T.P."/>
        </authorList>
    </citation>
    <scope>NUCLEOTIDE SEQUENCE [LARGE SCALE GENOMIC DNA]</scope>
</reference>
<keyword evidence="5" id="KW-0732">Signal</keyword>
<evidence type="ECO:0000313" key="7">
    <source>
        <dbReference type="Proteomes" id="UP000291000"/>
    </source>
</evidence>
<evidence type="ECO:0000256" key="2">
    <source>
        <dbReference type="ARBA" id="ARBA00023043"/>
    </source>
</evidence>
<keyword evidence="7" id="KW-1185">Reference proteome</keyword>
<dbReference type="PANTHER" id="PTHR24201:SF15">
    <property type="entry name" value="ANKYRIN REPEAT DOMAIN-CONTAINING PROTEIN 66"/>
    <property type="match status" value="1"/>
</dbReference>
<feature type="repeat" description="ANK" evidence="3">
    <location>
        <begin position="86"/>
        <end position="118"/>
    </location>
</feature>
<evidence type="ECO:0000256" key="5">
    <source>
        <dbReference type="SAM" id="SignalP"/>
    </source>
</evidence>
<proteinExistence type="predicted"/>
<evidence type="ECO:0000313" key="6">
    <source>
        <dbReference type="Ensembl" id="ENSCHIP00000026792.1"/>
    </source>
</evidence>
<feature type="signal peptide" evidence="5">
    <location>
        <begin position="1"/>
        <end position="19"/>
    </location>
</feature>
<evidence type="ECO:0000256" key="1">
    <source>
        <dbReference type="ARBA" id="ARBA00022737"/>
    </source>
</evidence>
<sequence>MLFPQLLFLIMELTKLSDMTKLHQAVAAGDYNSVKKILKKGLCNPNYKDVDWNDRTPLHWAAIKGHMEVLQLLIEHGARPCLVTDVGWTPAHFAAESGHLNVLKALHALHAAIDAPDFFGDTPKRIAQIYGQKACVAFLEKAYHSSRLAREFGSDGKESAGNAGDPHSLPGSGRSPGGGHGNPFQYSCLENPMEKVAWQTTVHRVAKSQI</sequence>
<feature type="chain" id="PRO_5019239861" evidence="5">
    <location>
        <begin position="20"/>
        <end position="210"/>
    </location>
</feature>
<dbReference type="AlphaFoldDB" id="A0A452FRF6"/>
<organism evidence="6 7">
    <name type="scientific">Capra hircus</name>
    <name type="common">Goat</name>
    <dbReference type="NCBI Taxonomy" id="9925"/>
    <lineage>
        <taxon>Eukaryota</taxon>
        <taxon>Metazoa</taxon>
        <taxon>Chordata</taxon>
        <taxon>Craniata</taxon>
        <taxon>Vertebrata</taxon>
        <taxon>Euteleostomi</taxon>
        <taxon>Mammalia</taxon>
        <taxon>Eutheria</taxon>
        <taxon>Laurasiatheria</taxon>
        <taxon>Artiodactyla</taxon>
        <taxon>Ruminantia</taxon>
        <taxon>Pecora</taxon>
        <taxon>Bovidae</taxon>
        <taxon>Caprinae</taxon>
        <taxon>Capra</taxon>
    </lineage>
</organism>
<dbReference type="PANTHER" id="PTHR24201">
    <property type="entry name" value="ANK_REP_REGION DOMAIN-CONTAINING PROTEIN"/>
    <property type="match status" value="1"/>
</dbReference>
<dbReference type="SUPFAM" id="SSF48403">
    <property type="entry name" value="Ankyrin repeat"/>
    <property type="match status" value="1"/>
</dbReference>
<dbReference type="InterPro" id="IPR002110">
    <property type="entry name" value="Ankyrin_rpt"/>
</dbReference>
<dbReference type="PROSITE" id="PS50088">
    <property type="entry name" value="ANK_REPEAT"/>
    <property type="match status" value="2"/>
</dbReference>
<dbReference type="Gene3D" id="1.25.40.20">
    <property type="entry name" value="Ankyrin repeat-containing domain"/>
    <property type="match status" value="2"/>
</dbReference>
<accession>A0A452FRF6</accession>
<feature type="region of interest" description="Disordered" evidence="4">
    <location>
        <begin position="153"/>
        <end position="185"/>
    </location>
</feature>
<name>A0A452FRF6_CAPHI</name>
<dbReference type="EMBL" id="LWLT01000028">
    <property type="status" value="NOT_ANNOTATED_CDS"/>
    <property type="molecule type" value="Genomic_DNA"/>
</dbReference>
<dbReference type="InterPro" id="IPR050776">
    <property type="entry name" value="Ank_Repeat/CDKN_Inhibitor"/>
</dbReference>
<dbReference type="SMART" id="SM00248">
    <property type="entry name" value="ANK"/>
    <property type="match status" value="3"/>
</dbReference>
<reference evidence="6" key="2">
    <citation type="submission" date="2025-08" db="UniProtKB">
        <authorList>
            <consortium name="Ensembl"/>
        </authorList>
    </citation>
    <scope>IDENTIFICATION</scope>
</reference>
<dbReference type="PROSITE" id="PS50297">
    <property type="entry name" value="ANK_REP_REGION"/>
    <property type="match status" value="2"/>
</dbReference>
<feature type="repeat" description="ANK" evidence="3">
    <location>
        <begin position="53"/>
        <end position="85"/>
    </location>
</feature>
<keyword evidence="2 3" id="KW-0040">ANK repeat</keyword>
<protein>
    <submittedName>
        <fullName evidence="6">Ankyrin repeat domain 66</fullName>
    </submittedName>
</protein>
<evidence type="ECO:0000256" key="3">
    <source>
        <dbReference type="PROSITE-ProRule" id="PRU00023"/>
    </source>
</evidence>
<dbReference type="Pfam" id="PF12796">
    <property type="entry name" value="Ank_2"/>
    <property type="match status" value="1"/>
</dbReference>
<evidence type="ECO:0000256" key="4">
    <source>
        <dbReference type="SAM" id="MobiDB-lite"/>
    </source>
</evidence>
<dbReference type="Ensembl" id="ENSCHIT00000034658.1">
    <property type="protein sequence ID" value="ENSCHIP00000026792.1"/>
    <property type="gene ID" value="ENSCHIG00000023000.1"/>
</dbReference>
<dbReference type="GeneTree" id="ENSGT00610000086772"/>
<reference evidence="6" key="3">
    <citation type="submission" date="2025-09" db="UniProtKB">
        <authorList>
            <consortium name="Ensembl"/>
        </authorList>
    </citation>
    <scope>IDENTIFICATION</scope>
</reference>